<dbReference type="AlphaFoldDB" id="A0AAQ3TWH9"/>
<evidence type="ECO:0000313" key="1">
    <source>
        <dbReference type="EMBL" id="WVZ80853.1"/>
    </source>
</evidence>
<keyword evidence="2" id="KW-1185">Reference proteome</keyword>
<dbReference type="EMBL" id="CP144750">
    <property type="protein sequence ID" value="WVZ80853.1"/>
    <property type="molecule type" value="Genomic_DNA"/>
</dbReference>
<organism evidence="1 2">
    <name type="scientific">Paspalum notatum var. saurae</name>
    <dbReference type="NCBI Taxonomy" id="547442"/>
    <lineage>
        <taxon>Eukaryota</taxon>
        <taxon>Viridiplantae</taxon>
        <taxon>Streptophyta</taxon>
        <taxon>Embryophyta</taxon>
        <taxon>Tracheophyta</taxon>
        <taxon>Spermatophyta</taxon>
        <taxon>Magnoliopsida</taxon>
        <taxon>Liliopsida</taxon>
        <taxon>Poales</taxon>
        <taxon>Poaceae</taxon>
        <taxon>PACMAD clade</taxon>
        <taxon>Panicoideae</taxon>
        <taxon>Andropogonodae</taxon>
        <taxon>Paspaleae</taxon>
        <taxon>Paspalinae</taxon>
        <taxon>Paspalum</taxon>
    </lineage>
</organism>
<dbReference type="Proteomes" id="UP001341281">
    <property type="component" value="Chromosome 06"/>
</dbReference>
<sequence length="219" mass="25161">MWIRSKRRWIRTEEARGGTGKCWSYVRLRCSILQSLRSIYNLFDFIDFMSRSKRRSGCDRYGEWEALTDAALGFFLELLLTLSDVLSWWGSANQRRRRMIGGPFGFDLKWGSPDPRCGYFKTGFAFDWKLGSPDPDPGYAGETFPRVSATSYVSARITPERIRIAHPLSRIPLPLPQRAISGAVEVHISINLVPKRIQRTTFTGGYGQVDLQRKNKIMM</sequence>
<protein>
    <submittedName>
        <fullName evidence="1">Uncharacterized protein</fullName>
    </submittedName>
</protein>
<name>A0AAQ3TWH9_PASNO</name>
<accession>A0AAQ3TWH9</accession>
<evidence type="ECO:0000313" key="2">
    <source>
        <dbReference type="Proteomes" id="UP001341281"/>
    </source>
</evidence>
<reference evidence="1 2" key="1">
    <citation type="submission" date="2024-02" db="EMBL/GenBank/DDBJ databases">
        <title>High-quality chromosome-scale genome assembly of Pensacola bahiagrass (Paspalum notatum Flugge var. saurae).</title>
        <authorList>
            <person name="Vega J.M."/>
            <person name="Podio M."/>
            <person name="Orjuela J."/>
            <person name="Siena L.A."/>
            <person name="Pessino S.C."/>
            <person name="Combes M.C."/>
            <person name="Mariac C."/>
            <person name="Albertini E."/>
            <person name="Pupilli F."/>
            <person name="Ortiz J.P.A."/>
            <person name="Leblanc O."/>
        </authorList>
    </citation>
    <scope>NUCLEOTIDE SEQUENCE [LARGE SCALE GENOMIC DNA]</scope>
    <source>
        <strain evidence="1">R1</strain>
        <tissue evidence="1">Leaf</tissue>
    </source>
</reference>
<proteinExistence type="predicted"/>
<gene>
    <name evidence="1" type="ORF">U9M48_028296</name>
</gene>